<comment type="similarity">
    <text evidence="5">Belongs to the asaB hydroxylase/desaturase family.</text>
</comment>
<feature type="transmembrane region" description="Helical" evidence="7">
    <location>
        <begin position="272"/>
        <end position="292"/>
    </location>
</feature>
<evidence type="ECO:0000256" key="7">
    <source>
        <dbReference type="SAM" id="Phobius"/>
    </source>
</evidence>
<dbReference type="Pfam" id="PF13520">
    <property type="entry name" value="AA_permease_2"/>
    <property type="match status" value="1"/>
</dbReference>
<dbReference type="InterPro" id="IPR002293">
    <property type="entry name" value="AA/rel_permease1"/>
</dbReference>
<dbReference type="AlphaFoldDB" id="A0AAV9HTV5"/>
<feature type="compositionally biased region" description="Polar residues" evidence="6">
    <location>
        <begin position="33"/>
        <end position="42"/>
    </location>
</feature>
<keyword evidence="4 7" id="KW-0472">Membrane</keyword>
<feature type="region of interest" description="Disordered" evidence="6">
    <location>
        <begin position="17"/>
        <end position="45"/>
    </location>
</feature>
<name>A0AAV9HTV5_9PEZI</name>
<evidence type="ECO:0000313" key="9">
    <source>
        <dbReference type="Proteomes" id="UP001321749"/>
    </source>
</evidence>
<evidence type="ECO:0000256" key="6">
    <source>
        <dbReference type="SAM" id="MobiDB-lite"/>
    </source>
</evidence>
<dbReference type="InterPro" id="IPR050598">
    <property type="entry name" value="AminoAcid_Transporter"/>
</dbReference>
<dbReference type="Proteomes" id="UP001321749">
    <property type="component" value="Unassembled WGS sequence"/>
</dbReference>
<evidence type="ECO:0000256" key="5">
    <source>
        <dbReference type="ARBA" id="ARBA00023604"/>
    </source>
</evidence>
<evidence type="ECO:0000256" key="1">
    <source>
        <dbReference type="ARBA" id="ARBA00004141"/>
    </source>
</evidence>
<feature type="transmembrane region" description="Helical" evidence="7">
    <location>
        <begin position="218"/>
        <end position="239"/>
    </location>
</feature>
<feature type="transmembrane region" description="Helical" evidence="7">
    <location>
        <begin position="363"/>
        <end position="387"/>
    </location>
</feature>
<gene>
    <name evidence="8" type="ORF">QBC42DRAFT_305155</name>
</gene>
<reference evidence="8" key="2">
    <citation type="submission" date="2023-06" db="EMBL/GenBank/DDBJ databases">
        <authorList>
            <consortium name="Lawrence Berkeley National Laboratory"/>
            <person name="Mondo S.J."/>
            <person name="Hensen N."/>
            <person name="Bonometti L."/>
            <person name="Westerberg I."/>
            <person name="Brannstrom I.O."/>
            <person name="Guillou S."/>
            <person name="Cros-Aarteil S."/>
            <person name="Calhoun S."/>
            <person name="Haridas S."/>
            <person name="Kuo A."/>
            <person name="Pangilinan J."/>
            <person name="Riley R."/>
            <person name="Labutti K."/>
            <person name="Andreopoulos B."/>
            <person name="Lipzen A."/>
            <person name="Chen C."/>
            <person name="Yanf M."/>
            <person name="Daum C."/>
            <person name="Ng V."/>
            <person name="Clum A."/>
            <person name="Steindorff A."/>
            <person name="Ohm R."/>
            <person name="Martin F."/>
            <person name="Silar P."/>
            <person name="Natvig D."/>
            <person name="Lalanne C."/>
            <person name="Gautier V."/>
            <person name="Ament-Velasquez S.L."/>
            <person name="Kruys A."/>
            <person name="Hutchinson M.I."/>
            <person name="Powell A.J."/>
            <person name="Barry K."/>
            <person name="Miller A.N."/>
            <person name="Grigoriev I.V."/>
            <person name="Debuchy R."/>
            <person name="Gladieux P."/>
            <person name="Thoren M.H."/>
            <person name="Johannesson H."/>
        </authorList>
    </citation>
    <scope>NUCLEOTIDE SEQUENCE</scope>
    <source>
        <strain evidence="8">PSN324</strain>
    </source>
</reference>
<sequence>MCGVGPIVLLFLQARHPSPMTRNNTPEPRKSADSSQSASTIQPGDISHRSIEDDVLPETAVLGRNIGWSSAYIIIISRVIGSGIFATPGAIVTSVGSIGLSLTLWVAGAIISWFGLAVALEYGCMLPRSGGSKVYLEFTYRRPRFLASVLVSVHALVLGFTSSNCIVFGEYVLFALGKAPAEHPAQMRILAVGLMTLITVIHGCFLKTGILVQNVLGWIKIGLVLFMTLASFAVVFAGYRPGRLHEGSGPGPGALFNGGFPTTWKGIWEGSVWNWGIVSTALFKVFYSYSGLENVNNVLNEVRDPVRTLKSAAPTALVTACLLYFVVNVAYFLIVPLDEIKEGGEMVAALFFQRVFGPTTGNILLPLAVAVSAAGNVMVVTFTLARLNQEIARQGVIPFGEILSSSRPFGAPLGGLIIHWIPSVIVICIPKKNIYSFILDVEGYPGQFFVLATSLGLIWLRRTRPDLKRPYKAFLPAVWFRVVLSAALIAAPFVRGAGESGRLSSTYLSRLVFGVLYWFILTVFLPWLGGYRLEEDADTFLNRPVAVQESVVHDITGEEDKFTLDGHGFQIYKHASKEKDFLDDEKIKREYYPEVEQLLKDATGASRVFIFDHTVRRAADRDAGGRGPAKQVHVDQTYRASFNRVKHHLPDEAEQLTKKRFQIINVWRPIKTIYRDPLGYADAQSVPESDLVPAKLIYPDREGETFTVKPNAAHRWYFKYAQTPGEVTLIKCFDTVDEPGVARRVPHSAFSDPAEEGKPIRESIEVRTLVFYD</sequence>
<dbReference type="GO" id="GO:0016020">
    <property type="term" value="C:membrane"/>
    <property type="evidence" value="ECO:0007669"/>
    <property type="project" value="UniProtKB-SubCell"/>
</dbReference>
<evidence type="ECO:0000256" key="2">
    <source>
        <dbReference type="ARBA" id="ARBA00022692"/>
    </source>
</evidence>
<feature type="transmembrane region" description="Helical" evidence="7">
    <location>
        <begin position="189"/>
        <end position="206"/>
    </location>
</feature>
<reference evidence="8" key="1">
    <citation type="journal article" date="2023" name="Mol. Phylogenet. Evol.">
        <title>Genome-scale phylogeny and comparative genomics of the fungal order Sordariales.</title>
        <authorList>
            <person name="Hensen N."/>
            <person name="Bonometti L."/>
            <person name="Westerberg I."/>
            <person name="Brannstrom I.O."/>
            <person name="Guillou S."/>
            <person name="Cros-Aarteil S."/>
            <person name="Calhoun S."/>
            <person name="Haridas S."/>
            <person name="Kuo A."/>
            <person name="Mondo S."/>
            <person name="Pangilinan J."/>
            <person name="Riley R."/>
            <person name="LaButti K."/>
            <person name="Andreopoulos B."/>
            <person name="Lipzen A."/>
            <person name="Chen C."/>
            <person name="Yan M."/>
            <person name="Daum C."/>
            <person name="Ng V."/>
            <person name="Clum A."/>
            <person name="Steindorff A."/>
            <person name="Ohm R.A."/>
            <person name="Martin F."/>
            <person name="Silar P."/>
            <person name="Natvig D.O."/>
            <person name="Lalanne C."/>
            <person name="Gautier V."/>
            <person name="Ament-Velasquez S.L."/>
            <person name="Kruys A."/>
            <person name="Hutchinson M.I."/>
            <person name="Powell A.J."/>
            <person name="Barry K."/>
            <person name="Miller A.N."/>
            <person name="Grigoriev I.V."/>
            <person name="Debuchy R."/>
            <person name="Gladieux P."/>
            <person name="Hiltunen Thoren M."/>
            <person name="Johannesson H."/>
        </authorList>
    </citation>
    <scope>NUCLEOTIDE SEQUENCE</scope>
    <source>
        <strain evidence="8">PSN324</strain>
    </source>
</reference>
<feature type="transmembrane region" description="Helical" evidence="7">
    <location>
        <begin position="71"/>
        <end position="92"/>
    </location>
</feature>
<feature type="transmembrane region" description="Helical" evidence="7">
    <location>
        <begin position="507"/>
        <end position="528"/>
    </location>
</feature>
<dbReference type="NCBIfam" id="NF041278">
    <property type="entry name" value="CmcJ_NvfI_EfuI"/>
    <property type="match status" value="1"/>
</dbReference>
<feature type="transmembrane region" description="Helical" evidence="7">
    <location>
        <begin position="444"/>
        <end position="461"/>
    </location>
</feature>
<protein>
    <submittedName>
        <fullName evidence="8">Amino acid permease-domain-containing protein</fullName>
    </submittedName>
</protein>
<organism evidence="8 9">
    <name type="scientific">Cladorrhinum samala</name>
    <dbReference type="NCBI Taxonomy" id="585594"/>
    <lineage>
        <taxon>Eukaryota</taxon>
        <taxon>Fungi</taxon>
        <taxon>Dikarya</taxon>
        <taxon>Ascomycota</taxon>
        <taxon>Pezizomycotina</taxon>
        <taxon>Sordariomycetes</taxon>
        <taxon>Sordariomycetidae</taxon>
        <taxon>Sordariales</taxon>
        <taxon>Podosporaceae</taxon>
        <taxon>Cladorrhinum</taxon>
    </lineage>
</organism>
<dbReference type="GO" id="GO:0016491">
    <property type="term" value="F:oxidoreductase activity"/>
    <property type="evidence" value="ECO:0007669"/>
    <property type="project" value="InterPro"/>
</dbReference>
<dbReference type="EMBL" id="MU864964">
    <property type="protein sequence ID" value="KAK4463063.1"/>
    <property type="molecule type" value="Genomic_DNA"/>
</dbReference>
<keyword evidence="3 7" id="KW-1133">Transmembrane helix</keyword>
<dbReference type="PANTHER" id="PTHR11785:SF532">
    <property type="entry name" value="TRANSPORTER, PUTATIVE (EUROFUNG)-RELATED"/>
    <property type="match status" value="1"/>
</dbReference>
<feature type="transmembrane region" description="Helical" evidence="7">
    <location>
        <begin position="313"/>
        <end position="334"/>
    </location>
</feature>
<feature type="transmembrane region" description="Helical" evidence="7">
    <location>
        <begin position="145"/>
        <end position="169"/>
    </location>
</feature>
<keyword evidence="2 7" id="KW-0812">Transmembrane</keyword>
<dbReference type="GO" id="GO:0015179">
    <property type="term" value="F:L-amino acid transmembrane transporter activity"/>
    <property type="evidence" value="ECO:0007669"/>
    <property type="project" value="TreeGrafter"/>
</dbReference>
<keyword evidence="9" id="KW-1185">Reference proteome</keyword>
<accession>A0AAV9HTV5</accession>
<evidence type="ECO:0000256" key="4">
    <source>
        <dbReference type="ARBA" id="ARBA00023136"/>
    </source>
</evidence>
<feature type="transmembrane region" description="Helical" evidence="7">
    <location>
        <begin position="408"/>
        <end position="429"/>
    </location>
</feature>
<dbReference type="InterPro" id="IPR044053">
    <property type="entry name" value="AsaB-like"/>
</dbReference>
<dbReference type="PANTHER" id="PTHR11785">
    <property type="entry name" value="AMINO ACID TRANSPORTER"/>
    <property type="match status" value="1"/>
</dbReference>
<feature type="transmembrane region" description="Helical" evidence="7">
    <location>
        <begin position="473"/>
        <end position="495"/>
    </location>
</feature>
<dbReference type="Gene3D" id="1.20.1740.10">
    <property type="entry name" value="Amino acid/polyamine transporter I"/>
    <property type="match status" value="1"/>
</dbReference>
<proteinExistence type="inferred from homology"/>
<evidence type="ECO:0000256" key="3">
    <source>
        <dbReference type="ARBA" id="ARBA00022989"/>
    </source>
</evidence>
<evidence type="ECO:0000313" key="8">
    <source>
        <dbReference type="EMBL" id="KAK4463063.1"/>
    </source>
</evidence>
<comment type="caution">
    <text evidence="8">The sequence shown here is derived from an EMBL/GenBank/DDBJ whole genome shotgun (WGS) entry which is preliminary data.</text>
</comment>
<comment type="subcellular location">
    <subcellularLocation>
        <location evidence="1">Membrane</location>
        <topology evidence="1">Multi-pass membrane protein</topology>
    </subcellularLocation>
</comment>
<feature type="transmembrane region" description="Helical" evidence="7">
    <location>
        <begin position="104"/>
        <end position="124"/>
    </location>
</feature>